<dbReference type="Proteomes" id="UP001145114">
    <property type="component" value="Unassembled WGS sequence"/>
</dbReference>
<gene>
    <name evidence="1" type="primary">OVCH1</name>
    <name evidence="1" type="ORF">EV182_001448</name>
</gene>
<evidence type="ECO:0000313" key="2">
    <source>
        <dbReference type="Proteomes" id="UP001145114"/>
    </source>
</evidence>
<keyword evidence="2" id="KW-1185">Reference proteome</keyword>
<organism evidence="1 2">
    <name type="scientific">Spiromyces aspiralis</name>
    <dbReference type="NCBI Taxonomy" id="68401"/>
    <lineage>
        <taxon>Eukaryota</taxon>
        <taxon>Fungi</taxon>
        <taxon>Fungi incertae sedis</taxon>
        <taxon>Zoopagomycota</taxon>
        <taxon>Kickxellomycotina</taxon>
        <taxon>Kickxellomycetes</taxon>
        <taxon>Kickxellales</taxon>
        <taxon>Kickxellaceae</taxon>
        <taxon>Spiromyces</taxon>
    </lineage>
</organism>
<sequence length="176" mass="19263">MQYAHAASPSEIAPKIIEGQTASLAYKWVLTAAHCVTSTDYTKGTYKVYNTNYIKIGYGTYENTENNTVSVKNIIVHPDFDHITYVRDIALIELDTDLEQTNNTRPVLISNSTLSSGQNLTVVGWGQTSNNDYTPAKTLMEAQMTTLPDDDCKAALSTYEGQNGSNICMSHAAQPG</sequence>
<accession>A0ACC1HFG4</accession>
<name>A0ACC1HFG4_9FUNG</name>
<dbReference type="EC" id="3.4.21.120" evidence="1"/>
<keyword evidence="1" id="KW-0378">Hydrolase</keyword>
<dbReference type="EMBL" id="JAMZIH010005351">
    <property type="protein sequence ID" value="KAJ1675350.1"/>
    <property type="molecule type" value="Genomic_DNA"/>
</dbReference>
<reference evidence="1" key="1">
    <citation type="submission" date="2022-06" db="EMBL/GenBank/DDBJ databases">
        <title>Phylogenomic reconstructions and comparative analyses of Kickxellomycotina fungi.</title>
        <authorList>
            <person name="Reynolds N.K."/>
            <person name="Stajich J.E."/>
            <person name="Barry K."/>
            <person name="Grigoriev I.V."/>
            <person name="Crous P."/>
            <person name="Smith M.E."/>
        </authorList>
    </citation>
    <scope>NUCLEOTIDE SEQUENCE</scope>
    <source>
        <strain evidence="1">RSA 2271</strain>
    </source>
</reference>
<protein>
    <submittedName>
        <fullName evidence="1">Ovochymase-1</fullName>
        <ecNumber evidence="1">3.4.21.120</ecNumber>
    </submittedName>
</protein>
<proteinExistence type="predicted"/>
<comment type="caution">
    <text evidence="1">The sequence shown here is derived from an EMBL/GenBank/DDBJ whole genome shotgun (WGS) entry which is preliminary data.</text>
</comment>
<evidence type="ECO:0000313" key="1">
    <source>
        <dbReference type="EMBL" id="KAJ1675350.1"/>
    </source>
</evidence>